<dbReference type="SMART" id="SM00726">
    <property type="entry name" value="UIM"/>
    <property type="match status" value="3"/>
</dbReference>
<feature type="compositionally biased region" description="Polar residues" evidence="1">
    <location>
        <begin position="739"/>
        <end position="753"/>
    </location>
</feature>
<evidence type="ECO:0000259" key="2">
    <source>
        <dbReference type="PROSITE" id="PS50181"/>
    </source>
</evidence>
<name>A0AAN6PJC7_9PEZI</name>
<dbReference type="GO" id="GO:0005829">
    <property type="term" value="C:cytosol"/>
    <property type="evidence" value="ECO:0007669"/>
    <property type="project" value="TreeGrafter"/>
</dbReference>
<feature type="compositionally biased region" description="Low complexity" evidence="1">
    <location>
        <begin position="45"/>
        <end position="58"/>
    </location>
</feature>
<dbReference type="Proteomes" id="UP001303115">
    <property type="component" value="Unassembled WGS sequence"/>
</dbReference>
<sequence>MQSGLIETPNHTVATTNTLIPPPSTAQHGPGRFRSGLPDARSLPRPRSTSSGTQRSGRAASDGGLDVGPLDQALGRLSVPEAESAAATRVTVAGQRIADYENAAAASSPRSSARAALGFKVIHSSQSAGVQLTDFPNEILTQILSHLHPDSHGAVALVSKRFYALVTTPYAWRAAFLRYFAGQDSVAGHARASQQAREAESSDVIRSEVRYFTRLTALASWRSEYLLRTRLLRSVVRGKPGSTGASARSSQSGKKASAVLTYNSKLPWMVSHVHADFTGGKKGPRVIHGTRDLGVATVSDPTTGRIEKWGLDDPFSFQQLDEVFPNLEFYGVGEGPAAVPNVMDVSQSYGFAGGEGFPGGRVYYKAAGQLRGHYIGHDHGTAETAPEVPKIPALTDAVSCVWIAKSSGVTSTTQSMVGIMAGSTLGVVTSYALGHESTGPRFGDGDMTARWVLSPGVPIIDIKVDDQYSLRRKALGRVWAVAMNALGEVYYLTEPPSPPLHKGKADDAVKDAWHAGRTAYWELVEATRRTAKPDEFDKNAVMGTYSPRSSANSMHLSREQVVAEAREIEKHFRHTPAHFRKVCQGWDMLRKLEVDFAAGGENGGGESIFVITSGSEEGEPASVRRFVKGGSSAKSSSSGALTPVAPPTAPRQSIFGGEAAAEASEATLQVDTPTNGVSPSASGSSTPRLGAIPGRVETEEWRESEFVFKHSPATEITASAVDLSTFALMTVFEDPLLSGSSGANTPGTPTSKHATGEIPGRRARLLAVGTNTGAVVVWNMRDTASLAVHPLRVIQTESPEVTALAVSALYLVHGGTDSLVQAWDPLASSLEPMRTLNAKSSGRIPRHILHANPALQHANYFAVRAIALDPDATVLRGVLAFGTFVRFWTYSSTAQGPGRKRRLRHSDVHGRLAGRRNNGTVSSYIAAEEAELRHEREHRSREVDRLRKRFGVGLAELTEEEALQYAQMVSEETFALDEMRRTSASDTAGETASSVGSVGVDASESGLSFSGLDTGVAGPSGTPGLPVLREAETVANGEGGEDDYEAQIQRAIRLSLLEGVGGGEGVSPSSSPPLSQAQSWGGGAPSVCEYEVKVQVKPGKGKGKGKGRSEDVSPDGMASMAAFSATTAGYAAETGGASPDVGVDADDDLALALRLSLEEEETRLRRVRELQEQEAVAGVNGNGNGEEHPPLDVKGKGKGKWV</sequence>
<dbReference type="GO" id="GO:0043161">
    <property type="term" value="P:proteasome-mediated ubiquitin-dependent protein catabolic process"/>
    <property type="evidence" value="ECO:0007669"/>
    <property type="project" value="TreeGrafter"/>
</dbReference>
<feature type="region of interest" description="Disordered" evidence="1">
    <location>
        <begin position="739"/>
        <end position="758"/>
    </location>
</feature>
<dbReference type="SMART" id="SM00256">
    <property type="entry name" value="FBOX"/>
    <property type="match status" value="1"/>
</dbReference>
<dbReference type="SUPFAM" id="SSF81383">
    <property type="entry name" value="F-box domain"/>
    <property type="match status" value="1"/>
</dbReference>
<feature type="region of interest" description="Disordered" evidence="1">
    <location>
        <begin position="628"/>
        <end position="691"/>
    </location>
</feature>
<dbReference type="InterPro" id="IPR001810">
    <property type="entry name" value="F-box_dom"/>
</dbReference>
<organism evidence="3 4">
    <name type="scientific">Parachaetomium inaequale</name>
    <dbReference type="NCBI Taxonomy" id="2588326"/>
    <lineage>
        <taxon>Eukaryota</taxon>
        <taxon>Fungi</taxon>
        <taxon>Dikarya</taxon>
        <taxon>Ascomycota</taxon>
        <taxon>Pezizomycotina</taxon>
        <taxon>Sordariomycetes</taxon>
        <taxon>Sordariomycetidae</taxon>
        <taxon>Sordariales</taxon>
        <taxon>Chaetomiaceae</taxon>
        <taxon>Parachaetomium</taxon>
    </lineage>
</organism>
<dbReference type="SUPFAM" id="SSF50978">
    <property type="entry name" value="WD40 repeat-like"/>
    <property type="match status" value="1"/>
</dbReference>
<comment type="caution">
    <text evidence="3">The sequence shown here is derived from an EMBL/GenBank/DDBJ whole genome shotgun (WGS) entry which is preliminary data.</text>
</comment>
<feature type="region of interest" description="Disordered" evidence="1">
    <location>
        <begin position="1174"/>
        <end position="1202"/>
    </location>
</feature>
<dbReference type="GO" id="GO:0008540">
    <property type="term" value="C:proteasome regulatory particle, base subcomplex"/>
    <property type="evidence" value="ECO:0007669"/>
    <property type="project" value="TreeGrafter"/>
</dbReference>
<dbReference type="Gene3D" id="2.130.10.10">
    <property type="entry name" value="YVTN repeat-like/Quinoprotein amine dehydrogenase"/>
    <property type="match status" value="1"/>
</dbReference>
<dbReference type="InterPro" id="IPR036322">
    <property type="entry name" value="WD40_repeat_dom_sf"/>
</dbReference>
<evidence type="ECO:0000256" key="1">
    <source>
        <dbReference type="SAM" id="MobiDB-lite"/>
    </source>
</evidence>
<evidence type="ECO:0000313" key="4">
    <source>
        <dbReference type="Proteomes" id="UP001303115"/>
    </source>
</evidence>
<dbReference type="InterPro" id="IPR003903">
    <property type="entry name" value="UIM_dom"/>
</dbReference>
<dbReference type="PANTHER" id="PTHR10223:SF2">
    <property type="entry name" value="F-BOX AND WD DOMAIN PROTEIN (AFU_ORTHOLOGUE AFUA_6G11400)"/>
    <property type="match status" value="1"/>
</dbReference>
<protein>
    <recommendedName>
        <fullName evidence="2">F-box domain-containing protein</fullName>
    </recommendedName>
</protein>
<feature type="domain" description="F-box" evidence="2">
    <location>
        <begin position="129"/>
        <end position="175"/>
    </location>
</feature>
<gene>
    <name evidence="3" type="ORF">C8A01DRAFT_15047</name>
</gene>
<accession>A0AAN6PJC7</accession>
<dbReference type="CDD" id="cd09917">
    <property type="entry name" value="F-box_SF"/>
    <property type="match status" value="1"/>
</dbReference>
<dbReference type="PROSITE" id="PS50330">
    <property type="entry name" value="UIM"/>
    <property type="match status" value="2"/>
</dbReference>
<feature type="compositionally biased region" description="Low complexity" evidence="1">
    <location>
        <begin position="1066"/>
        <end position="1075"/>
    </location>
</feature>
<feature type="compositionally biased region" description="Polar residues" evidence="1">
    <location>
        <begin position="667"/>
        <end position="687"/>
    </location>
</feature>
<feature type="region of interest" description="Disordered" evidence="1">
    <location>
        <begin position="1"/>
        <end position="71"/>
    </location>
</feature>
<feature type="region of interest" description="Disordered" evidence="1">
    <location>
        <begin position="1061"/>
        <end position="1082"/>
    </location>
</feature>
<dbReference type="Gene3D" id="1.20.1280.50">
    <property type="match status" value="1"/>
</dbReference>
<dbReference type="InterPro" id="IPR027040">
    <property type="entry name" value="PSMD4"/>
</dbReference>
<dbReference type="InterPro" id="IPR015943">
    <property type="entry name" value="WD40/YVTN_repeat-like_dom_sf"/>
</dbReference>
<dbReference type="EMBL" id="MU854362">
    <property type="protein sequence ID" value="KAK4041173.1"/>
    <property type="molecule type" value="Genomic_DNA"/>
</dbReference>
<dbReference type="PROSITE" id="PS50181">
    <property type="entry name" value="FBOX"/>
    <property type="match status" value="1"/>
</dbReference>
<dbReference type="InterPro" id="IPR036047">
    <property type="entry name" value="F-box-like_dom_sf"/>
</dbReference>
<feature type="compositionally biased region" description="Polar residues" evidence="1">
    <location>
        <begin position="1"/>
        <end position="19"/>
    </location>
</feature>
<proteinExistence type="predicted"/>
<dbReference type="GO" id="GO:0005634">
    <property type="term" value="C:nucleus"/>
    <property type="evidence" value="ECO:0007669"/>
    <property type="project" value="TreeGrafter"/>
</dbReference>
<reference evidence="4" key="1">
    <citation type="journal article" date="2023" name="Mol. Phylogenet. Evol.">
        <title>Genome-scale phylogeny and comparative genomics of the fungal order Sordariales.</title>
        <authorList>
            <person name="Hensen N."/>
            <person name="Bonometti L."/>
            <person name="Westerberg I."/>
            <person name="Brannstrom I.O."/>
            <person name="Guillou S."/>
            <person name="Cros-Aarteil S."/>
            <person name="Calhoun S."/>
            <person name="Haridas S."/>
            <person name="Kuo A."/>
            <person name="Mondo S."/>
            <person name="Pangilinan J."/>
            <person name="Riley R."/>
            <person name="LaButti K."/>
            <person name="Andreopoulos B."/>
            <person name="Lipzen A."/>
            <person name="Chen C."/>
            <person name="Yan M."/>
            <person name="Daum C."/>
            <person name="Ng V."/>
            <person name="Clum A."/>
            <person name="Steindorff A."/>
            <person name="Ohm R.A."/>
            <person name="Martin F."/>
            <person name="Silar P."/>
            <person name="Natvig D.O."/>
            <person name="Lalanne C."/>
            <person name="Gautier V."/>
            <person name="Ament-Velasquez S.L."/>
            <person name="Kruys A."/>
            <person name="Hutchinson M.I."/>
            <person name="Powell A.J."/>
            <person name="Barry K."/>
            <person name="Miller A.N."/>
            <person name="Grigoriev I.V."/>
            <person name="Debuchy R."/>
            <person name="Gladieux P."/>
            <person name="Hiltunen Thoren M."/>
            <person name="Johannesson H."/>
        </authorList>
    </citation>
    <scope>NUCLEOTIDE SEQUENCE [LARGE SCALE GENOMIC DNA]</scope>
    <source>
        <strain evidence="4">CBS 284.82</strain>
    </source>
</reference>
<dbReference type="GO" id="GO:0031593">
    <property type="term" value="F:polyubiquitin modification-dependent protein binding"/>
    <property type="evidence" value="ECO:0007669"/>
    <property type="project" value="TreeGrafter"/>
</dbReference>
<feature type="compositionally biased region" description="Basic and acidic residues" evidence="1">
    <location>
        <begin position="1185"/>
        <end position="1195"/>
    </location>
</feature>
<feature type="compositionally biased region" description="Low complexity" evidence="1">
    <location>
        <begin position="628"/>
        <end position="640"/>
    </location>
</feature>
<dbReference type="Pfam" id="PF12937">
    <property type="entry name" value="F-box-like"/>
    <property type="match status" value="1"/>
</dbReference>
<dbReference type="AlphaFoldDB" id="A0AAN6PJC7"/>
<dbReference type="PANTHER" id="PTHR10223">
    <property type="entry name" value="26S PROTEASOME NON-ATPASE REGULATORY SUBUNIT 4"/>
    <property type="match status" value="1"/>
</dbReference>
<evidence type="ECO:0000313" key="3">
    <source>
        <dbReference type="EMBL" id="KAK4041173.1"/>
    </source>
</evidence>
<keyword evidence="4" id="KW-1185">Reference proteome</keyword>